<name>A0ABN7WJ31_GIGMA</name>
<proteinExistence type="predicted"/>
<dbReference type="EMBL" id="CAJVQB010047731">
    <property type="protein sequence ID" value="CAG8833598.1"/>
    <property type="molecule type" value="Genomic_DNA"/>
</dbReference>
<feature type="non-terminal residue" evidence="1">
    <location>
        <position position="276"/>
    </location>
</feature>
<dbReference type="Proteomes" id="UP000789901">
    <property type="component" value="Unassembled WGS sequence"/>
</dbReference>
<sequence length="276" mass="31767">HKLTNKISLEELSQYAPEILELLMNNKEKSQVLVPKKSGLKAKEVNTYQVSDSTCTEKTIKEMAQHIPLLPSSLCKLGSVFVSVVHSAKNLSEANTFASKALRHSSDNYTSPSDRYTIVNFRRRGNLKIKQKHLSSLIKIDHIKHDSSSCTQRFGLDEQNVKVYSVLSREIRVLDKKLDNYYFEYNSLKKMIKKLKRDVGTQKIELEYLDECVDRDTVVNLIYEIVFSLINEKGKSSSYSFNSSNLVEMKREQKAVPYKQQKKAQLIKIKIKKQLA</sequence>
<comment type="caution">
    <text evidence="1">The sequence shown here is derived from an EMBL/GenBank/DDBJ whole genome shotgun (WGS) entry which is preliminary data.</text>
</comment>
<feature type="non-terminal residue" evidence="1">
    <location>
        <position position="1"/>
    </location>
</feature>
<reference evidence="1 2" key="1">
    <citation type="submission" date="2021-06" db="EMBL/GenBank/DDBJ databases">
        <authorList>
            <person name="Kallberg Y."/>
            <person name="Tangrot J."/>
            <person name="Rosling A."/>
        </authorList>
    </citation>
    <scope>NUCLEOTIDE SEQUENCE [LARGE SCALE GENOMIC DNA]</scope>
    <source>
        <strain evidence="1 2">120-4 pot B 10/14</strain>
    </source>
</reference>
<evidence type="ECO:0000313" key="2">
    <source>
        <dbReference type="Proteomes" id="UP000789901"/>
    </source>
</evidence>
<protein>
    <submittedName>
        <fullName evidence="1">26921_t:CDS:1</fullName>
    </submittedName>
</protein>
<gene>
    <name evidence="1" type="ORF">GMARGA_LOCUS31634</name>
</gene>
<accession>A0ABN7WJ31</accession>
<keyword evidence="2" id="KW-1185">Reference proteome</keyword>
<organism evidence="1 2">
    <name type="scientific">Gigaspora margarita</name>
    <dbReference type="NCBI Taxonomy" id="4874"/>
    <lineage>
        <taxon>Eukaryota</taxon>
        <taxon>Fungi</taxon>
        <taxon>Fungi incertae sedis</taxon>
        <taxon>Mucoromycota</taxon>
        <taxon>Glomeromycotina</taxon>
        <taxon>Glomeromycetes</taxon>
        <taxon>Diversisporales</taxon>
        <taxon>Gigasporaceae</taxon>
        <taxon>Gigaspora</taxon>
    </lineage>
</organism>
<evidence type="ECO:0000313" key="1">
    <source>
        <dbReference type="EMBL" id="CAG8833598.1"/>
    </source>
</evidence>